<feature type="chain" id="PRO_5038976987" description="DUF732 domain-containing protein" evidence="1">
    <location>
        <begin position="24"/>
        <end position="127"/>
    </location>
</feature>
<accession>A0A6N4VCX1</accession>
<keyword evidence="1" id="KW-0732">Signal</keyword>
<protein>
    <recommendedName>
        <fullName evidence="2">DUF732 domain-containing protein</fullName>
    </recommendedName>
</protein>
<dbReference type="EMBL" id="AP022570">
    <property type="protein sequence ID" value="BBX53516.1"/>
    <property type="molecule type" value="Genomic_DNA"/>
</dbReference>
<name>A0A6N4VCX1_9MYCO</name>
<gene>
    <name evidence="3" type="ORF">MPOR_45420</name>
</gene>
<organism evidence="3 4">
    <name type="scientific">Mycolicibacterium poriferae</name>
    <dbReference type="NCBI Taxonomy" id="39694"/>
    <lineage>
        <taxon>Bacteria</taxon>
        <taxon>Bacillati</taxon>
        <taxon>Actinomycetota</taxon>
        <taxon>Actinomycetes</taxon>
        <taxon>Mycobacteriales</taxon>
        <taxon>Mycobacteriaceae</taxon>
        <taxon>Mycolicibacterium</taxon>
    </lineage>
</organism>
<dbReference type="Pfam" id="PF05305">
    <property type="entry name" value="DUF732"/>
    <property type="match status" value="1"/>
</dbReference>
<evidence type="ECO:0000313" key="4">
    <source>
        <dbReference type="Proteomes" id="UP000466785"/>
    </source>
</evidence>
<evidence type="ECO:0000256" key="1">
    <source>
        <dbReference type="SAM" id="SignalP"/>
    </source>
</evidence>
<dbReference type="InterPro" id="IPR007969">
    <property type="entry name" value="DUF732"/>
</dbReference>
<feature type="signal peptide" evidence="1">
    <location>
        <begin position="1"/>
        <end position="23"/>
    </location>
</feature>
<dbReference type="Proteomes" id="UP000466785">
    <property type="component" value="Chromosome"/>
</dbReference>
<dbReference type="AlphaFoldDB" id="A0A6N4VCX1"/>
<sequence length="127" mass="12664">MGRAGDINGMTCFKLAVAASVLAATALTATVSAPAAQADTGADVFLAMLGDYGLGGIDPATAVRVGEAVCPMLVEPGQNMANVASDVADALGRPLGPATMFTGLAIQMFCPRAVTALTDGRPFSFLG</sequence>
<feature type="domain" description="DUF732" evidence="2">
    <location>
        <begin position="43"/>
        <end position="111"/>
    </location>
</feature>
<proteinExistence type="predicted"/>
<reference evidence="3 4" key="1">
    <citation type="journal article" date="2019" name="Emerg. Microbes Infect.">
        <title>Comprehensive subspecies identification of 175 nontuberculous mycobacteria species based on 7547 genomic profiles.</title>
        <authorList>
            <person name="Matsumoto Y."/>
            <person name="Kinjo T."/>
            <person name="Motooka D."/>
            <person name="Nabeya D."/>
            <person name="Jung N."/>
            <person name="Uechi K."/>
            <person name="Horii T."/>
            <person name="Iida T."/>
            <person name="Fujita J."/>
            <person name="Nakamura S."/>
        </authorList>
    </citation>
    <scope>NUCLEOTIDE SEQUENCE [LARGE SCALE GENOMIC DNA]</scope>
    <source>
        <strain evidence="3 4">JCM 12603</strain>
    </source>
</reference>
<keyword evidence="4" id="KW-1185">Reference proteome</keyword>
<evidence type="ECO:0000313" key="3">
    <source>
        <dbReference type="EMBL" id="BBX53516.1"/>
    </source>
</evidence>
<dbReference type="KEGG" id="mpof:MPOR_45420"/>
<evidence type="ECO:0000259" key="2">
    <source>
        <dbReference type="Pfam" id="PF05305"/>
    </source>
</evidence>